<feature type="region of interest" description="Disordered" evidence="1">
    <location>
        <begin position="1"/>
        <end position="45"/>
    </location>
</feature>
<feature type="region of interest" description="Disordered" evidence="1">
    <location>
        <begin position="103"/>
        <end position="135"/>
    </location>
</feature>
<sequence length="466" mass="52764">MTRSSSGKRGEKTGIHELGRRVKRKLDEVQKESSSKRQKSRSSVGKQSSKKVVFDIFQLFTYFEYTYLHFNRWLEICDLDPPPAEMAMPYMSQVQYEKPIIPNRSHGEKRKGGSIHRSDHCAGTSTKPSNPGMKQSTPMLLITDGRLGHSDLPIDDDDFVDAQSSWKGTSIHKDSPTGEFKSDDTTDSEDMPSKDVVDELKNYFKGQISDLKSENWLLSKQLKSMQSQVSSLKFDQQRKLKLLVRMQGEIRTDMLDFKAHMQCMSDSVTTLISSSMEEIMKKFRENAGPEIVVGSGPTCEAAKVERSVDSKGKAKIVAKTSKEVEVQVESVIARVLKDTECFQQEHSPEAAPSSGLQVKRAPKPAKALQSPYVADKMKQMKSSGNVMVFEHYNQNVQDADVADFQNWKKFNDKDDVIRPPFSIGQYLVGNKTWWYELVSREVSLTSSVSHYTKVTVLKGMLQYRSH</sequence>
<evidence type="ECO:0000313" key="2">
    <source>
        <dbReference type="EMBL" id="CAA2987104.1"/>
    </source>
</evidence>
<feature type="compositionally biased region" description="Polar residues" evidence="1">
    <location>
        <begin position="123"/>
        <end position="135"/>
    </location>
</feature>
<gene>
    <name evidence="2" type="ORF">OLEA9_A107340</name>
</gene>
<evidence type="ECO:0000256" key="1">
    <source>
        <dbReference type="SAM" id="MobiDB-lite"/>
    </source>
</evidence>
<protein>
    <submittedName>
        <fullName evidence="2">Uncharacterized protein</fullName>
    </submittedName>
</protein>
<reference evidence="2 3" key="1">
    <citation type="submission" date="2019-12" db="EMBL/GenBank/DDBJ databases">
        <authorList>
            <person name="Alioto T."/>
            <person name="Alioto T."/>
            <person name="Gomez Garrido J."/>
        </authorList>
    </citation>
    <scope>NUCLEOTIDE SEQUENCE [LARGE SCALE GENOMIC DNA]</scope>
</reference>
<dbReference type="Proteomes" id="UP000594638">
    <property type="component" value="Unassembled WGS sequence"/>
</dbReference>
<accession>A0A8S0S3K0</accession>
<feature type="region of interest" description="Disordered" evidence="1">
    <location>
        <begin position="167"/>
        <end position="194"/>
    </location>
</feature>
<keyword evidence="3" id="KW-1185">Reference proteome</keyword>
<comment type="caution">
    <text evidence="2">The sequence shown here is derived from an EMBL/GenBank/DDBJ whole genome shotgun (WGS) entry which is preliminary data.</text>
</comment>
<organism evidence="2 3">
    <name type="scientific">Olea europaea subsp. europaea</name>
    <dbReference type="NCBI Taxonomy" id="158383"/>
    <lineage>
        <taxon>Eukaryota</taxon>
        <taxon>Viridiplantae</taxon>
        <taxon>Streptophyta</taxon>
        <taxon>Embryophyta</taxon>
        <taxon>Tracheophyta</taxon>
        <taxon>Spermatophyta</taxon>
        <taxon>Magnoliopsida</taxon>
        <taxon>eudicotyledons</taxon>
        <taxon>Gunneridae</taxon>
        <taxon>Pentapetalae</taxon>
        <taxon>asterids</taxon>
        <taxon>lamiids</taxon>
        <taxon>Lamiales</taxon>
        <taxon>Oleaceae</taxon>
        <taxon>Oleeae</taxon>
        <taxon>Olea</taxon>
    </lineage>
</organism>
<feature type="compositionally biased region" description="Basic and acidic residues" evidence="1">
    <location>
        <begin position="8"/>
        <end position="35"/>
    </location>
</feature>
<name>A0A8S0S3K0_OLEEU</name>
<evidence type="ECO:0000313" key="3">
    <source>
        <dbReference type="Proteomes" id="UP000594638"/>
    </source>
</evidence>
<dbReference type="Gramene" id="OE9A107340T1">
    <property type="protein sequence ID" value="OE9A107340C1"/>
    <property type="gene ID" value="OE9A107340"/>
</dbReference>
<dbReference type="AlphaFoldDB" id="A0A8S0S3K0"/>
<proteinExistence type="predicted"/>
<feature type="compositionally biased region" description="Basic and acidic residues" evidence="1">
    <location>
        <begin position="171"/>
        <end position="184"/>
    </location>
</feature>
<feature type="region of interest" description="Disordered" evidence="1">
    <location>
        <begin position="343"/>
        <end position="369"/>
    </location>
</feature>
<dbReference type="EMBL" id="CACTIH010003904">
    <property type="protein sequence ID" value="CAA2987104.1"/>
    <property type="molecule type" value="Genomic_DNA"/>
</dbReference>